<evidence type="ECO:0000313" key="3">
    <source>
        <dbReference type="EMBL" id="KXG32852.1"/>
    </source>
</evidence>
<feature type="region of interest" description="Disordered" evidence="1">
    <location>
        <begin position="202"/>
        <end position="231"/>
    </location>
</feature>
<evidence type="ECO:0000259" key="2">
    <source>
        <dbReference type="Pfam" id="PF11976"/>
    </source>
</evidence>
<dbReference type="STRING" id="4558.A0A1B6Q4L3"/>
<dbReference type="AlphaFoldDB" id="A0A1B6Q4L3"/>
<feature type="region of interest" description="Disordered" evidence="1">
    <location>
        <begin position="76"/>
        <end position="96"/>
    </location>
</feature>
<dbReference type="Gramene" id="KXG32852">
    <property type="protein sequence ID" value="KXG32852"/>
    <property type="gene ID" value="SORBI_3003G214500"/>
</dbReference>
<dbReference type="OrthoDB" id="442921at2759"/>
<dbReference type="PANTHER" id="PTHR47813">
    <property type="entry name" value="UBIQUITIN-LIKE SUPERFAMILY PROTEIN"/>
    <property type="match status" value="1"/>
</dbReference>
<evidence type="ECO:0000256" key="1">
    <source>
        <dbReference type="SAM" id="MobiDB-lite"/>
    </source>
</evidence>
<sequence>MTTTGEVDSAAGGEDLEPLFDYKRVQPRMTFSFDDSDLEAADIFKHCNKRPRVQATTEEVETKPDEAAATTKVVLLDEEDWLKPPPPKAAFRASAEEDSTFRELRLKRQEWAKFAESAQDILQKMDEMTNNEVGPKEPPEQIILDEESEPPVEKAREKIVISIQDKDGHQQMRVYKDEKFDKLLKVYANKAKLNPSDLSFVFDGEKINPSSTPQDLDLEDEDMIEVRRKRS</sequence>
<reference evidence="3 4" key="1">
    <citation type="journal article" date="2009" name="Nature">
        <title>The Sorghum bicolor genome and the diversification of grasses.</title>
        <authorList>
            <person name="Paterson A.H."/>
            <person name="Bowers J.E."/>
            <person name="Bruggmann R."/>
            <person name="Dubchak I."/>
            <person name="Grimwood J."/>
            <person name="Gundlach H."/>
            <person name="Haberer G."/>
            <person name="Hellsten U."/>
            <person name="Mitros T."/>
            <person name="Poliakov A."/>
            <person name="Schmutz J."/>
            <person name="Spannagl M."/>
            <person name="Tang H."/>
            <person name="Wang X."/>
            <person name="Wicker T."/>
            <person name="Bharti A.K."/>
            <person name="Chapman J."/>
            <person name="Feltus F.A."/>
            <person name="Gowik U."/>
            <person name="Grigoriev I.V."/>
            <person name="Lyons E."/>
            <person name="Maher C.A."/>
            <person name="Martis M."/>
            <person name="Narechania A."/>
            <person name="Otillar R.P."/>
            <person name="Penning B.W."/>
            <person name="Salamov A.A."/>
            <person name="Wang Y."/>
            <person name="Zhang L."/>
            <person name="Carpita N.C."/>
            <person name="Freeling M."/>
            <person name="Gingle A.R."/>
            <person name="Hash C.T."/>
            <person name="Keller B."/>
            <person name="Klein P."/>
            <person name="Kresovich S."/>
            <person name="McCann M.C."/>
            <person name="Ming R."/>
            <person name="Peterson D.G."/>
            <person name="Mehboob-ur-Rahman"/>
            <person name="Ware D."/>
            <person name="Westhoff P."/>
            <person name="Mayer K.F."/>
            <person name="Messing J."/>
            <person name="Rokhsar D.S."/>
        </authorList>
    </citation>
    <scope>NUCLEOTIDE SEQUENCE [LARGE SCALE GENOMIC DNA]</scope>
    <source>
        <strain evidence="4">cv. BTx623</strain>
    </source>
</reference>
<dbReference type="SUPFAM" id="SSF54236">
    <property type="entry name" value="Ubiquitin-like"/>
    <property type="match status" value="1"/>
</dbReference>
<dbReference type="InterPro" id="IPR029071">
    <property type="entry name" value="Ubiquitin-like_domsf"/>
</dbReference>
<organism evidence="3 4">
    <name type="scientific">Sorghum bicolor</name>
    <name type="common">Sorghum</name>
    <name type="synonym">Sorghum vulgare</name>
    <dbReference type="NCBI Taxonomy" id="4558"/>
    <lineage>
        <taxon>Eukaryota</taxon>
        <taxon>Viridiplantae</taxon>
        <taxon>Streptophyta</taxon>
        <taxon>Embryophyta</taxon>
        <taxon>Tracheophyta</taxon>
        <taxon>Spermatophyta</taxon>
        <taxon>Magnoliopsida</taxon>
        <taxon>Liliopsida</taxon>
        <taxon>Poales</taxon>
        <taxon>Poaceae</taxon>
        <taxon>PACMAD clade</taxon>
        <taxon>Panicoideae</taxon>
        <taxon>Andropogonodae</taxon>
        <taxon>Andropogoneae</taxon>
        <taxon>Sorghinae</taxon>
        <taxon>Sorghum</taxon>
    </lineage>
</organism>
<evidence type="ECO:0000313" key="4">
    <source>
        <dbReference type="Proteomes" id="UP000000768"/>
    </source>
</evidence>
<accession>A0A1B6Q4L3</accession>
<dbReference type="FunCoup" id="A0A1B6Q4L3">
    <property type="interactions" value="1979"/>
</dbReference>
<dbReference type="Proteomes" id="UP000000768">
    <property type="component" value="Chromosome 3"/>
</dbReference>
<reference evidence="4" key="2">
    <citation type="journal article" date="2018" name="Plant J.">
        <title>The Sorghum bicolor reference genome: improved assembly, gene annotations, a transcriptome atlas, and signatures of genome organization.</title>
        <authorList>
            <person name="McCormick R.F."/>
            <person name="Truong S.K."/>
            <person name="Sreedasyam A."/>
            <person name="Jenkins J."/>
            <person name="Shu S."/>
            <person name="Sims D."/>
            <person name="Kennedy M."/>
            <person name="Amirebrahimi M."/>
            <person name="Weers B.D."/>
            <person name="McKinley B."/>
            <person name="Mattison A."/>
            <person name="Morishige D.T."/>
            <person name="Grimwood J."/>
            <person name="Schmutz J."/>
            <person name="Mullet J.E."/>
        </authorList>
    </citation>
    <scope>NUCLEOTIDE SEQUENCE [LARGE SCALE GENOMIC DNA]</scope>
    <source>
        <strain evidence="4">cv. BTx623</strain>
    </source>
</reference>
<dbReference type="InterPro" id="IPR022617">
    <property type="entry name" value="Rad60/SUMO-like_dom"/>
</dbReference>
<proteinExistence type="predicted"/>
<dbReference type="Gene3D" id="3.10.20.90">
    <property type="entry name" value="Phosphatidylinositol 3-kinase Catalytic Subunit, Chain A, domain 1"/>
    <property type="match status" value="1"/>
</dbReference>
<gene>
    <name evidence="3" type="ORF">SORBI_3003G214500</name>
</gene>
<dbReference type="PANTHER" id="PTHR47813:SF2">
    <property type="entry name" value="UBIQUITIN-LIKE SUPERFAMILY PROTEIN"/>
    <property type="match status" value="1"/>
</dbReference>
<keyword evidence="4" id="KW-1185">Reference proteome</keyword>
<dbReference type="OMA" id="CNKRPRV"/>
<dbReference type="CDD" id="cd01763">
    <property type="entry name" value="Ubl_SUMO_like"/>
    <property type="match status" value="1"/>
</dbReference>
<protein>
    <recommendedName>
        <fullName evidence="2">Rad60/SUMO-like domain-containing protein</fullName>
    </recommendedName>
</protein>
<dbReference type="eggNOG" id="ENOG502RYPZ">
    <property type="taxonomic scope" value="Eukaryota"/>
</dbReference>
<dbReference type="Pfam" id="PF11976">
    <property type="entry name" value="Rad60-SLD"/>
    <property type="match status" value="1"/>
</dbReference>
<dbReference type="EMBL" id="CM000762">
    <property type="protein sequence ID" value="KXG32852.1"/>
    <property type="molecule type" value="Genomic_DNA"/>
</dbReference>
<name>A0A1B6Q4L3_SORBI</name>
<dbReference type="InParanoid" id="A0A1B6Q4L3"/>
<feature type="domain" description="Rad60/SUMO-like" evidence="2">
    <location>
        <begin position="159"/>
        <end position="227"/>
    </location>
</feature>